<dbReference type="PANTHER" id="PTHR37422:SF23">
    <property type="entry name" value="TEICHURONIC ACID BIOSYNTHESIS PROTEIN TUAE"/>
    <property type="match status" value="1"/>
</dbReference>
<keyword evidence="4 5" id="KW-0472">Membrane</keyword>
<dbReference type="PANTHER" id="PTHR37422">
    <property type="entry name" value="TEICHURONIC ACID BIOSYNTHESIS PROTEIN TUAE"/>
    <property type="match status" value="1"/>
</dbReference>
<dbReference type="EMBL" id="CP036525">
    <property type="protein sequence ID" value="QDT05628.1"/>
    <property type="molecule type" value="Genomic_DNA"/>
</dbReference>
<comment type="subcellular location">
    <subcellularLocation>
        <location evidence="1">Membrane</location>
        <topology evidence="1">Multi-pass membrane protein</topology>
    </subcellularLocation>
</comment>
<evidence type="ECO:0000256" key="2">
    <source>
        <dbReference type="ARBA" id="ARBA00022692"/>
    </source>
</evidence>
<evidence type="ECO:0000256" key="5">
    <source>
        <dbReference type="SAM" id="Phobius"/>
    </source>
</evidence>
<evidence type="ECO:0000256" key="3">
    <source>
        <dbReference type="ARBA" id="ARBA00022989"/>
    </source>
</evidence>
<feature type="transmembrane region" description="Helical" evidence="5">
    <location>
        <begin position="129"/>
        <end position="146"/>
    </location>
</feature>
<dbReference type="OrthoDB" id="9806320at2"/>
<feature type="transmembrane region" description="Helical" evidence="5">
    <location>
        <begin position="158"/>
        <end position="179"/>
    </location>
</feature>
<feature type="transmembrane region" description="Helical" evidence="5">
    <location>
        <begin position="75"/>
        <end position="91"/>
    </location>
</feature>
<keyword evidence="7" id="KW-0436">Ligase</keyword>
<proteinExistence type="predicted"/>
<dbReference type="InterPro" id="IPR007016">
    <property type="entry name" value="O-antigen_ligase-rel_domated"/>
</dbReference>
<feature type="transmembrane region" description="Helical" evidence="5">
    <location>
        <begin position="382"/>
        <end position="401"/>
    </location>
</feature>
<evidence type="ECO:0000313" key="7">
    <source>
        <dbReference type="EMBL" id="QDT05628.1"/>
    </source>
</evidence>
<feature type="transmembrane region" description="Helical" evidence="5">
    <location>
        <begin position="211"/>
        <end position="229"/>
    </location>
</feature>
<dbReference type="InterPro" id="IPR051533">
    <property type="entry name" value="WaaL-like"/>
</dbReference>
<keyword evidence="8" id="KW-1185">Reference proteome</keyword>
<feature type="transmembrane region" description="Helical" evidence="5">
    <location>
        <begin position="436"/>
        <end position="456"/>
    </location>
</feature>
<organism evidence="7 8">
    <name type="scientific">Rubripirellula lacrimiformis</name>
    <dbReference type="NCBI Taxonomy" id="1930273"/>
    <lineage>
        <taxon>Bacteria</taxon>
        <taxon>Pseudomonadati</taxon>
        <taxon>Planctomycetota</taxon>
        <taxon>Planctomycetia</taxon>
        <taxon>Pirellulales</taxon>
        <taxon>Pirellulaceae</taxon>
        <taxon>Rubripirellula</taxon>
    </lineage>
</organism>
<dbReference type="GO" id="GO:0016020">
    <property type="term" value="C:membrane"/>
    <property type="evidence" value="ECO:0007669"/>
    <property type="project" value="UniProtKB-SubCell"/>
</dbReference>
<feature type="transmembrane region" description="Helical" evidence="5">
    <location>
        <begin position="236"/>
        <end position="251"/>
    </location>
</feature>
<keyword evidence="3 5" id="KW-1133">Transmembrane helix</keyword>
<feature type="transmembrane region" description="Helical" evidence="5">
    <location>
        <begin position="43"/>
        <end position="63"/>
    </location>
</feature>
<dbReference type="AlphaFoldDB" id="A0A517NF00"/>
<feature type="transmembrane region" description="Helical" evidence="5">
    <location>
        <begin position="279"/>
        <end position="296"/>
    </location>
</feature>
<name>A0A517NF00_9BACT</name>
<protein>
    <submittedName>
        <fullName evidence="7">O-Antigen ligase</fullName>
    </submittedName>
</protein>
<dbReference type="Proteomes" id="UP000318538">
    <property type="component" value="Chromosome"/>
</dbReference>
<evidence type="ECO:0000259" key="6">
    <source>
        <dbReference type="Pfam" id="PF04932"/>
    </source>
</evidence>
<gene>
    <name evidence="7" type="ORF">K227x_40290</name>
</gene>
<evidence type="ECO:0000256" key="4">
    <source>
        <dbReference type="ARBA" id="ARBA00023136"/>
    </source>
</evidence>
<dbReference type="KEGG" id="rlc:K227x_40290"/>
<feature type="transmembrane region" description="Helical" evidence="5">
    <location>
        <begin position="20"/>
        <end position="36"/>
    </location>
</feature>
<evidence type="ECO:0000256" key="1">
    <source>
        <dbReference type="ARBA" id="ARBA00004141"/>
    </source>
</evidence>
<evidence type="ECO:0000313" key="8">
    <source>
        <dbReference type="Proteomes" id="UP000318538"/>
    </source>
</evidence>
<reference evidence="7 8" key="1">
    <citation type="submission" date="2019-02" db="EMBL/GenBank/DDBJ databases">
        <title>Deep-cultivation of Planctomycetes and their phenomic and genomic characterization uncovers novel biology.</title>
        <authorList>
            <person name="Wiegand S."/>
            <person name="Jogler M."/>
            <person name="Boedeker C."/>
            <person name="Pinto D."/>
            <person name="Vollmers J."/>
            <person name="Rivas-Marin E."/>
            <person name="Kohn T."/>
            <person name="Peeters S.H."/>
            <person name="Heuer A."/>
            <person name="Rast P."/>
            <person name="Oberbeckmann S."/>
            <person name="Bunk B."/>
            <person name="Jeske O."/>
            <person name="Meyerdierks A."/>
            <person name="Storesund J.E."/>
            <person name="Kallscheuer N."/>
            <person name="Luecker S."/>
            <person name="Lage O.M."/>
            <person name="Pohl T."/>
            <person name="Merkel B.J."/>
            <person name="Hornburger P."/>
            <person name="Mueller R.-W."/>
            <person name="Bruemmer F."/>
            <person name="Labrenz M."/>
            <person name="Spormann A.M."/>
            <person name="Op den Camp H."/>
            <person name="Overmann J."/>
            <person name="Amann R."/>
            <person name="Jetten M.S.M."/>
            <person name="Mascher T."/>
            <person name="Medema M.H."/>
            <person name="Devos D.P."/>
            <person name="Kaster A.-K."/>
            <person name="Ovreas L."/>
            <person name="Rohde M."/>
            <person name="Galperin M.Y."/>
            <person name="Jogler C."/>
        </authorList>
    </citation>
    <scope>NUCLEOTIDE SEQUENCE [LARGE SCALE GENOMIC DNA]</scope>
    <source>
        <strain evidence="7 8">K22_7</strain>
    </source>
</reference>
<sequence length="491" mass="53533">MTRNRIRPSVGFLTPFTKMQVLIALFALAALVWLVPMIQHGRLMLVAMAVLGVGTVLGPAFFAVDGPIQISLDRVLWGAMFALAAIGWRMGNVRLPKLNRLDWMVVGVVGWFFIRAAMGGAVPDGSSPVARWLFYIAMPAGMYLIARLVTVQQQDIQIMMIGMVGLGLYLAVTAVFEVYGVHGLVFPRYIVDGEVWEFFGRGRGPLMNPSGNGILISIALVAAALGFVYAGRRGKLVYAVIVTVLMVGLYATLTRSAWMGGIAAIGLVAMLYSPRWVRVLGLAMVVLFGGAFVMGLKDQLVQMKRDKNLTAADAQKSMALRPLLAIVAWEMFKDRPIAGHGFGHYFAHNDPYHSQRGYDLPLEIARPYNQHNVVLSVLVDTGLVGASLFVGWLVSLMGVGWRLVREANRKPEVRCTGVMLLGTMIAYLINGMFQDVLIIPMVHMFLFYIAGVAVTVRECEMVIKVPENAKSPALRGAAANGYVSAQVPASS</sequence>
<feature type="domain" description="O-antigen ligase-related" evidence="6">
    <location>
        <begin position="244"/>
        <end position="390"/>
    </location>
</feature>
<dbReference type="GO" id="GO:0016874">
    <property type="term" value="F:ligase activity"/>
    <property type="evidence" value="ECO:0007669"/>
    <property type="project" value="UniProtKB-KW"/>
</dbReference>
<feature type="transmembrane region" description="Helical" evidence="5">
    <location>
        <begin position="103"/>
        <end position="123"/>
    </location>
</feature>
<accession>A0A517NF00</accession>
<keyword evidence="2 5" id="KW-0812">Transmembrane</keyword>
<dbReference type="Pfam" id="PF04932">
    <property type="entry name" value="Wzy_C"/>
    <property type="match status" value="1"/>
</dbReference>